<proteinExistence type="predicted"/>
<protein>
    <submittedName>
        <fullName evidence="2">Spermine/spermidine N-acetyltransferase</fullName>
    </submittedName>
</protein>
<dbReference type="InterPro" id="IPR016181">
    <property type="entry name" value="Acyl_CoA_acyltransferase"/>
</dbReference>
<feature type="domain" description="N-acetyltransferase" evidence="1">
    <location>
        <begin position="5"/>
        <end position="165"/>
    </location>
</feature>
<organism evidence="2 3">
    <name type="scientific">Marinilactibacillus piezotolerans</name>
    <dbReference type="NCBI Taxonomy" id="258723"/>
    <lineage>
        <taxon>Bacteria</taxon>
        <taxon>Bacillati</taxon>
        <taxon>Bacillota</taxon>
        <taxon>Bacilli</taxon>
        <taxon>Lactobacillales</taxon>
        <taxon>Carnobacteriaceae</taxon>
        <taxon>Marinilactibacillus</taxon>
    </lineage>
</organism>
<dbReference type="Gene3D" id="3.40.630.30">
    <property type="match status" value="1"/>
</dbReference>
<dbReference type="GO" id="GO:0004145">
    <property type="term" value="F:diamine N-acetyltransferase activity"/>
    <property type="evidence" value="ECO:0007669"/>
    <property type="project" value="TreeGrafter"/>
</dbReference>
<accession>A0A1I3UNC7</accession>
<name>A0A1I3UNC7_9LACT</name>
<dbReference type="AlphaFoldDB" id="A0A1I3UNC7"/>
<dbReference type="InterPro" id="IPR000182">
    <property type="entry name" value="GNAT_dom"/>
</dbReference>
<dbReference type="Proteomes" id="UP000199589">
    <property type="component" value="Unassembled WGS sequence"/>
</dbReference>
<evidence type="ECO:0000313" key="2">
    <source>
        <dbReference type="EMBL" id="SFJ84560.1"/>
    </source>
</evidence>
<dbReference type="Pfam" id="PF13302">
    <property type="entry name" value="Acetyltransf_3"/>
    <property type="match status" value="1"/>
</dbReference>
<dbReference type="EMBL" id="FOSJ01000001">
    <property type="protein sequence ID" value="SFJ84560.1"/>
    <property type="molecule type" value="Genomic_DNA"/>
</dbReference>
<evidence type="ECO:0000313" key="3">
    <source>
        <dbReference type="Proteomes" id="UP000199589"/>
    </source>
</evidence>
<dbReference type="PANTHER" id="PTHR43415:SF6">
    <property type="entry name" value="SPERMIDINE N(1)-ACETYLTRANSFERASE"/>
    <property type="match status" value="1"/>
</dbReference>
<keyword evidence="3" id="KW-1185">Reference proteome</keyword>
<gene>
    <name evidence="2" type="ORF">SAMN04488569_100167</name>
</gene>
<dbReference type="PROSITE" id="PS51186">
    <property type="entry name" value="GNAT"/>
    <property type="match status" value="1"/>
</dbReference>
<dbReference type="SUPFAM" id="SSF55729">
    <property type="entry name" value="Acyl-CoA N-acyltransferases (Nat)"/>
    <property type="match status" value="1"/>
</dbReference>
<evidence type="ECO:0000259" key="1">
    <source>
        <dbReference type="PROSITE" id="PS51186"/>
    </source>
</evidence>
<sequence length="170" mass="20187">MTDKLQIRTVEKHDLDFIHKMRKNNDIMQYWCGEPYTTKEKILKDYEDRQTDDSIREFIIYQNDEKIGYTALFNLNFRHRTGTFGIMLDPYHQGNGHAADSTRLIVEYGFNLLNLNKINLDVVDYNKKAIHVYEKVGFQIEGEKKQQYYINGKYVNGLLMALLKEDYKSI</sequence>
<dbReference type="PANTHER" id="PTHR43415">
    <property type="entry name" value="SPERMIDINE N(1)-ACETYLTRANSFERASE"/>
    <property type="match status" value="1"/>
</dbReference>
<dbReference type="RefSeq" id="WP_072694850.1">
    <property type="nucleotide sequence ID" value="NZ_FOSJ01000001.1"/>
</dbReference>
<reference evidence="3" key="1">
    <citation type="submission" date="2016-10" db="EMBL/GenBank/DDBJ databases">
        <authorList>
            <person name="Varghese N."/>
            <person name="Submissions S."/>
        </authorList>
    </citation>
    <scope>NUCLEOTIDE SEQUENCE [LARGE SCALE GENOMIC DNA]</scope>
    <source>
        <strain evidence="3">DSM 16108</strain>
    </source>
</reference>
<dbReference type="OrthoDB" id="9795206at2"/>
<keyword evidence="2" id="KW-0808">Transferase</keyword>